<evidence type="ECO:0000313" key="4">
    <source>
        <dbReference type="Proteomes" id="UP000462152"/>
    </source>
</evidence>
<dbReference type="AlphaFoldDB" id="A0A7K1LFP5"/>
<dbReference type="Gene3D" id="3.30.2010.10">
    <property type="entry name" value="Metalloproteases ('zincins'), catalytic domain"/>
    <property type="match status" value="1"/>
</dbReference>
<proteinExistence type="predicted"/>
<feature type="region of interest" description="Disordered" evidence="1">
    <location>
        <begin position="1"/>
        <end position="27"/>
    </location>
</feature>
<dbReference type="RefSeq" id="WP_129314103.1">
    <property type="nucleotide sequence ID" value="NZ_NOIQ01000001.1"/>
</dbReference>
<dbReference type="PANTHER" id="PTHR30399:SF1">
    <property type="entry name" value="UTP PYROPHOSPHATASE"/>
    <property type="match status" value="1"/>
</dbReference>
<protein>
    <submittedName>
        <fullName evidence="3">DUF45 domain-containing protein</fullName>
    </submittedName>
</protein>
<evidence type="ECO:0000313" key="3">
    <source>
        <dbReference type="EMBL" id="MUN54011.1"/>
    </source>
</evidence>
<dbReference type="EMBL" id="WOGT01000001">
    <property type="protein sequence ID" value="MUN54011.1"/>
    <property type="molecule type" value="Genomic_DNA"/>
</dbReference>
<dbReference type="Proteomes" id="UP000462152">
    <property type="component" value="Unassembled WGS sequence"/>
</dbReference>
<reference evidence="3 4" key="1">
    <citation type="submission" date="2019-12" db="EMBL/GenBank/DDBJ databases">
        <authorList>
            <person name="Li J."/>
            <person name="Shi Y."/>
            <person name="Xu G."/>
            <person name="Xiao D."/>
            <person name="Ran X."/>
        </authorList>
    </citation>
    <scope>NUCLEOTIDE SEQUENCE [LARGE SCALE GENOMIC DNA]</scope>
    <source>
        <strain evidence="3 4">JCM 15915</strain>
    </source>
</reference>
<comment type="caution">
    <text evidence="3">The sequence shown here is derived from an EMBL/GenBank/DDBJ whole genome shotgun (WGS) entry which is preliminary data.</text>
</comment>
<name>A0A7K1LFP5_9MICC</name>
<dbReference type="InterPro" id="IPR002725">
    <property type="entry name" value="YgjP-like_metallopeptidase"/>
</dbReference>
<dbReference type="InterPro" id="IPR053136">
    <property type="entry name" value="UTP_pyrophosphatase-like"/>
</dbReference>
<dbReference type="OrthoDB" id="9811177at2"/>
<evidence type="ECO:0000259" key="2">
    <source>
        <dbReference type="Pfam" id="PF01863"/>
    </source>
</evidence>
<dbReference type="Pfam" id="PF01863">
    <property type="entry name" value="YgjP-like"/>
    <property type="match status" value="1"/>
</dbReference>
<organism evidence="3 4">
    <name type="scientific">Rothia koreensis</name>
    <dbReference type="NCBI Taxonomy" id="592378"/>
    <lineage>
        <taxon>Bacteria</taxon>
        <taxon>Bacillati</taxon>
        <taxon>Actinomycetota</taxon>
        <taxon>Actinomycetes</taxon>
        <taxon>Micrococcales</taxon>
        <taxon>Micrococcaceae</taxon>
        <taxon>Rothia</taxon>
    </lineage>
</organism>
<dbReference type="PANTHER" id="PTHR30399">
    <property type="entry name" value="UNCHARACTERIZED PROTEIN YGJP"/>
    <property type="match status" value="1"/>
</dbReference>
<gene>
    <name evidence="3" type="ORF">GMA10_02010</name>
</gene>
<feature type="compositionally biased region" description="Basic and acidic residues" evidence="1">
    <location>
        <begin position="1"/>
        <end position="23"/>
    </location>
</feature>
<sequence length="192" mass="22002">MSRLPSRERLAADRGQPEVEIRRSAKRRKTISARWEGDMVVLLAPAGMTTSVARDYLRRLLPKLLAERSARREDPRRTDAYLEERAAHVARSYLDDRVKPVSIGWVTNQNTRWGSTTPATGKVRISHHLWSAPEYVVDYVIHHELCHLVEASHNARFRKLEALFPHAGQAKAFLEGMVFERNRLEDTNADPA</sequence>
<keyword evidence="4" id="KW-1185">Reference proteome</keyword>
<evidence type="ECO:0000256" key="1">
    <source>
        <dbReference type="SAM" id="MobiDB-lite"/>
    </source>
</evidence>
<accession>A0A7K1LFP5</accession>
<dbReference type="CDD" id="cd07344">
    <property type="entry name" value="M48_yhfN_like"/>
    <property type="match status" value="1"/>
</dbReference>
<feature type="domain" description="YgjP-like metallopeptidase" evidence="2">
    <location>
        <begin position="77"/>
        <end position="174"/>
    </location>
</feature>